<evidence type="ECO:0000256" key="2">
    <source>
        <dbReference type="ARBA" id="ARBA00004050"/>
    </source>
</evidence>
<dbReference type="Proteomes" id="UP001208938">
    <property type="component" value="Unassembled WGS sequence"/>
</dbReference>
<keyword evidence="18" id="KW-1185">Reference proteome</keyword>
<comment type="function">
    <text evidence="2">Membrane-anchoring subunit of succinate dehydrogenase (SDH).</text>
</comment>
<comment type="subunit">
    <text evidence="5">Part of an enzyme complex containing four subunits: a flavoprotein, an iron-sulfur protein, plus two membrane-anchoring proteins, SdhC and SdhD.</text>
</comment>
<dbReference type="CDD" id="cd03495">
    <property type="entry name" value="SQR_TypeC_SdhD_like"/>
    <property type="match status" value="1"/>
</dbReference>
<evidence type="ECO:0000256" key="7">
    <source>
        <dbReference type="ARBA" id="ARBA00022448"/>
    </source>
</evidence>
<feature type="transmembrane region" description="Helical" evidence="16">
    <location>
        <begin position="24"/>
        <end position="44"/>
    </location>
</feature>
<organism evidence="17 18">
    <name type="scientific">Pararhodobacter zhoushanensis</name>
    <dbReference type="NCBI Taxonomy" id="2479545"/>
    <lineage>
        <taxon>Bacteria</taxon>
        <taxon>Pseudomonadati</taxon>
        <taxon>Pseudomonadota</taxon>
        <taxon>Alphaproteobacteria</taxon>
        <taxon>Rhodobacterales</taxon>
        <taxon>Paracoccaceae</taxon>
        <taxon>Pararhodobacter</taxon>
    </lineage>
</organism>
<keyword evidence="13 16" id="KW-1133">Transmembrane helix</keyword>
<protein>
    <recommendedName>
        <fullName evidence="6">Succinate dehydrogenase hydrophobic membrane anchor subunit</fullName>
    </recommendedName>
</protein>
<keyword evidence="9" id="KW-0349">Heme</keyword>
<comment type="cofactor">
    <cofactor evidence="1">
        <name>heme</name>
        <dbReference type="ChEBI" id="CHEBI:30413"/>
    </cofactor>
</comment>
<evidence type="ECO:0000256" key="1">
    <source>
        <dbReference type="ARBA" id="ARBA00001971"/>
    </source>
</evidence>
<evidence type="ECO:0000256" key="12">
    <source>
        <dbReference type="ARBA" id="ARBA00022982"/>
    </source>
</evidence>
<evidence type="ECO:0000313" key="17">
    <source>
        <dbReference type="EMBL" id="MCW1931075.1"/>
    </source>
</evidence>
<evidence type="ECO:0000256" key="10">
    <source>
        <dbReference type="ARBA" id="ARBA00022692"/>
    </source>
</evidence>
<dbReference type="NCBIfam" id="TIGR02968">
    <property type="entry name" value="succ_dehyd_anc"/>
    <property type="match status" value="1"/>
</dbReference>
<accession>A0ABT3GU59</accession>
<keyword evidence="10 16" id="KW-0812">Transmembrane</keyword>
<keyword evidence="15 16" id="KW-0472">Membrane</keyword>
<sequence>MSYKTDYQNVEGLGSAGEGVQHFWLQRLTAIALVPLAILFVIPFGQALGGGYEALIATYGKFGNAVTAMLFIAVACWHFTIGLQAVIEDYTAGFTRLVWLIASKLFGAVLGVSGVVAIATILFRA</sequence>
<gene>
    <name evidence="17" type="primary">sdhD</name>
    <name evidence="17" type="ORF">OKW52_02025</name>
</gene>
<evidence type="ECO:0000256" key="15">
    <source>
        <dbReference type="ARBA" id="ARBA00023136"/>
    </source>
</evidence>
<evidence type="ECO:0000256" key="13">
    <source>
        <dbReference type="ARBA" id="ARBA00022989"/>
    </source>
</evidence>
<comment type="pathway">
    <text evidence="4">Carbohydrate metabolism; tricarboxylic acid cycle.</text>
</comment>
<evidence type="ECO:0000256" key="14">
    <source>
        <dbReference type="ARBA" id="ARBA00023004"/>
    </source>
</evidence>
<dbReference type="Pfam" id="PF01127">
    <property type="entry name" value="Sdh_cyt"/>
    <property type="match status" value="1"/>
</dbReference>
<feature type="transmembrane region" description="Helical" evidence="16">
    <location>
        <begin position="99"/>
        <end position="123"/>
    </location>
</feature>
<evidence type="ECO:0000256" key="16">
    <source>
        <dbReference type="SAM" id="Phobius"/>
    </source>
</evidence>
<dbReference type="InterPro" id="IPR014312">
    <property type="entry name" value="Succ_DH_anchor"/>
</dbReference>
<comment type="caution">
    <text evidence="17">The sequence shown here is derived from an EMBL/GenBank/DDBJ whole genome shotgun (WGS) entry which is preliminary data.</text>
</comment>
<keyword evidence="7" id="KW-0813">Transport</keyword>
<dbReference type="RefSeq" id="WP_264504227.1">
    <property type="nucleotide sequence ID" value="NZ_JAPDFL010000001.1"/>
</dbReference>
<comment type="subcellular location">
    <subcellularLocation>
        <location evidence="3">Membrane</location>
        <topology evidence="3">Multi-pass membrane protein</topology>
    </subcellularLocation>
</comment>
<dbReference type="InterPro" id="IPR034804">
    <property type="entry name" value="SQR/QFR_C/D"/>
</dbReference>
<evidence type="ECO:0000256" key="8">
    <source>
        <dbReference type="ARBA" id="ARBA00022532"/>
    </source>
</evidence>
<evidence type="ECO:0000256" key="5">
    <source>
        <dbReference type="ARBA" id="ARBA00011558"/>
    </source>
</evidence>
<keyword evidence="11" id="KW-0479">Metal-binding</keyword>
<dbReference type="EMBL" id="JAPDFL010000001">
    <property type="protein sequence ID" value="MCW1931075.1"/>
    <property type="molecule type" value="Genomic_DNA"/>
</dbReference>
<evidence type="ECO:0000256" key="4">
    <source>
        <dbReference type="ARBA" id="ARBA00005163"/>
    </source>
</evidence>
<evidence type="ECO:0000256" key="11">
    <source>
        <dbReference type="ARBA" id="ARBA00022723"/>
    </source>
</evidence>
<proteinExistence type="predicted"/>
<keyword evidence="8" id="KW-0816">Tricarboxylic acid cycle</keyword>
<dbReference type="InterPro" id="IPR000701">
    <property type="entry name" value="SuccDH_FuR_B_TM-su"/>
</dbReference>
<reference evidence="17 18" key="1">
    <citation type="submission" date="2022-10" db="EMBL/GenBank/DDBJ databases">
        <title>Pararhodobacter sp. nov., isolated from marine algae.</title>
        <authorList>
            <person name="Choi B.J."/>
            <person name="Kim J.M."/>
            <person name="Lee J.K."/>
            <person name="Choi D.G."/>
            <person name="Jeon C.O."/>
        </authorList>
    </citation>
    <scope>NUCLEOTIDE SEQUENCE [LARGE SCALE GENOMIC DNA]</scope>
    <source>
        <strain evidence="17 18">ZQ420</strain>
    </source>
</reference>
<keyword evidence="14" id="KW-0408">Iron</keyword>
<dbReference type="Gene3D" id="1.20.1300.10">
    <property type="entry name" value="Fumarate reductase/succinate dehydrogenase, transmembrane subunit"/>
    <property type="match status" value="1"/>
</dbReference>
<name>A0ABT3GU59_9RHOB</name>
<keyword evidence="12" id="KW-0249">Electron transport</keyword>
<evidence type="ECO:0000256" key="3">
    <source>
        <dbReference type="ARBA" id="ARBA00004141"/>
    </source>
</evidence>
<evidence type="ECO:0000313" key="18">
    <source>
        <dbReference type="Proteomes" id="UP001208938"/>
    </source>
</evidence>
<evidence type="ECO:0000256" key="6">
    <source>
        <dbReference type="ARBA" id="ARBA00019425"/>
    </source>
</evidence>
<dbReference type="SUPFAM" id="SSF81343">
    <property type="entry name" value="Fumarate reductase respiratory complex transmembrane subunits"/>
    <property type="match status" value="1"/>
</dbReference>
<feature type="transmembrane region" description="Helical" evidence="16">
    <location>
        <begin position="65"/>
        <end position="87"/>
    </location>
</feature>
<evidence type="ECO:0000256" key="9">
    <source>
        <dbReference type="ARBA" id="ARBA00022617"/>
    </source>
</evidence>